<evidence type="ECO:0000313" key="1">
    <source>
        <dbReference type="EMBL" id="AIU36682.1"/>
    </source>
</evidence>
<accession>A0A097P297</accession>
<evidence type="ECO:0000313" key="9">
    <source>
        <dbReference type="EMBL" id="QGZ00243.1"/>
    </source>
</evidence>
<organism evidence="4">
    <name type="scientific">Cydia pomonella granulosis virus</name>
    <name type="common">CpGV</name>
    <name type="synonym">Cydia pomonella granulovirus</name>
    <dbReference type="NCBI Taxonomy" id="28289"/>
    <lineage>
        <taxon>Viruses</taxon>
        <taxon>Viruses incertae sedis</taxon>
        <taxon>Naldaviricetes</taxon>
        <taxon>Lefavirales</taxon>
        <taxon>Baculoviridae</taxon>
        <taxon>Betabaculovirus</taxon>
        <taxon>Betabaculovirus cypomonellae</taxon>
    </lineage>
</organism>
<sequence length="60" mass="6310">MGVDVSLSAVVQGRGCKYLQQSRCIMHIRIVVVVVVVHPIGEVVVGYVVKTSVCSAIGLG</sequence>
<evidence type="ECO:0000313" key="5">
    <source>
        <dbReference type="EMBL" id="QGY99392.1"/>
    </source>
</evidence>
<dbReference type="EMBL" id="KM217576">
    <property type="protein sequence ID" value="AIU37103.1"/>
    <property type="molecule type" value="Genomic_DNA"/>
</dbReference>
<dbReference type="EMBL" id="MN696168">
    <property type="protein sequence ID" value="QGY99818.1"/>
    <property type="molecule type" value="Genomic_DNA"/>
</dbReference>
<dbReference type="EMBL" id="MN696169">
    <property type="protein sequence ID" value="QGY99961.1"/>
    <property type="molecule type" value="Genomic_DNA"/>
</dbReference>
<dbReference type="EMBL" id="MN696165">
    <property type="protein sequence ID" value="QGY99392.1"/>
    <property type="molecule type" value="Genomic_DNA"/>
</dbReference>
<evidence type="ECO:0000313" key="6">
    <source>
        <dbReference type="EMBL" id="QGY99676.1"/>
    </source>
</evidence>
<dbReference type="EMBL" id="MN696167">
    <property type="protein sequence ID" value="QGY99676.1"/>
    <property type="molecule type" value="Genomic_DNA"/>
</dbReference>
<evidence type="ECO:0000313" key="2">
    <source>
        <dbReference type="EMBL" id="AIU36961.1"/>
    </source>
</evidence>
<organismHost>
    <name type="scientific">Cydia pomonella</name>
    <name type="common">Codling moth</name>
    <dbReference type="NCBI Taxonomy" id="82600"/>
</organismHost>
<protein>
    <submittedName>
        <fullName evidence="4">ORF36b</fullName>
    </submittedName>
</protein>
<dbReference type="EMBL" id="MN696171">
    <property type="protein sequence ID" value="QGZ00243.1"/>
    <property type="molecule type" value="Genomic_DNA"/>
</dbReference>
<evidence type="ECO:0000313" key="7">
    <source>
        <dbReference type="EMBL" id="QGY99818.1"/>
    </source>
</evidence>
<evidence type="ECO:0000313" key="3">
    <source>
        <dbReference type="EMBL" id="AIU37103.1"/>
    </source>
</evidence>
<evidence type="ECO:0000313" key="4">
    <source>
        <dbReference type="EMBL" id="AIU37244.1"/>
    </source>
</evidence>
<evidence type="ECO:0000313" key="8">
    <source>
        <dbReference type="EMBL" id="QGY99961.1"/>
    </source>
</evidence>
<dbReference type="EMBL" id="KM217573">
    <property type="protein sequence ID" value="AIU36682.1"/>
    <property type="molecule type" value="Genomic_DNA"/>
</dbReference>
<proteinExistence type="predicted"/>
<dbReference type="EMBL" id="KM217577">
    <property type="protein sequence ID" value="AIU37244.1"/>
    <property type="molecule type" value="Genomic_DNA"/>
</dbReference>
<name>A0A097P297_GVCP</name>
<dbReference type="EMBL" id="KM217575">
    <property type="protein sequence ID" value="AIU36961.1"/>
    <property type="molecule type" value="Genomic_DNA"/>
</dbReference>
<reference evidence="5" key="2">
    <citation type="journal article" date="2019" name="Virology">
        <title>Single nucleotide polymorphism (SNP) frequencies and distribution reveal complex genetic composition of seven novel natural isolates of Cydia pomonella granulovirus.</title>
        <authorList>
            <person name="Fan J."/>
            <person name="Wennmann J.T."/>
            <person name="Wang D."/>
            <person name="Jehle J.A."/>
        </authorList>
    </citation>
    <scope>NUCLEOTIDE SEQUENCE</scope>
    <source>
        <strain evidence="5">CpGV-ALE</strain>
        <strain evidence="6">CpGV-KS1</strain>
        <strain evidence="7">CpGV-KS2</strain>
        <strain evidence="8">CpGV-WW</strain>
        <strain evidence="9">CpGV-ZY</strain>
    </source>
</reference>
<reference evidence="4" key="1">
    <citation type="journal article" date="2014" name="Proc. Natl. Acad. Sci. U.S.A.">
        <title>Baculovirus resistance in codling moth is virus isolate-dependent and the consequence of a mutation in viral gene pe38.</title>
        <authorList>
            <person name="Gebhardt M.M."/>
            <person name="Eberle K.E."/>
            <person name="Radtke P."/>
            <person name="Jehle J.A."/>
        </authorList>
    </citation>
    <scope>NUCLEOTIDE SEQUENCE</scope>
    <source>
        <strain evidence="4">CpGV-E2</strain>
        <strain evidence="3">CpGV-I12</strain>
        <strain evidence="2">CpGV-M</strain>
        <strain evidence="1">CpGV-S</strain>
    </source>
</reference>
<gene>
    <name evidence="4" type="primary">orf36b</name>
</gene>